<organism evidence="3 4">
    <name type="scientific">Evansella vedderi</name>
    <dbReference type="NCBI Taxonomy" id="38282"/>
    <lineage>
        <taxon>Bacteria</taxon>
        <taxon>Bacillati</taxon>
        <taxon>Bacillota</taxon>
        <taxon>Bacilli</taxon>
        <taxon>Bacillales</taxon>
        <taxon>Bacillaceae</taxon>
        <taxon>Evansella</taxon>
    </lineage>
</organism>
<evidence type="ECO:0000256" key="1">
    <source>
        <dbReference type="ARBA" id="ARBA00023002"/>
    </source>
</evidence>
<dbReference type="EMBL" id="JAUSUG010000009">
    <property type="protein sequence ID" value="MDQ0255219.1"/>
    <property type="molecule type" value="Genomic_DNA"/>
</dbReference>
<comment type="caution">
    <text evidence="3">The sequence shown here is derived from an EMBL/GenBank/DDBJ whole genome shotgun (WGS) entry which is preliminary data.</text>
</comment>
<dbReference type="SUPFAM" id="SSF53706">
    <property type="entry name" value="Formate dehydrogenase/DMSO reductase, domains 1-3"/>
    <property type="match status" value="1"/>
</dbReference>
<dbReference type="InterPro" id="IPR006656">
    <property type="entry name" value="Mopterin_OxRdtase"/>
</dbReference>
<dbReference type="PANTHER" id="PTHR43105:SF14">
    <property type="entry name" value="FORMATE DEHYDROGENASE H"/>
    <property type="match status" value="1"/>
</dbReference>
<dbReference type="PANTHER" id="PTHR43105">
    <property type="entry name" value="RESPIRATORY NITRATE REDUCTASE"/>
    <property type="match status" value="1"/>
</dbReference>
<reference evidence="3 4" key="1">
    <citation type="submission" date="2023-07" db="EMBL/GenBank/DDBJ databases">
        <title>Genomic Encyclopedia of Type Strains, Phase IV (KMG-IV): sequencing the most valuable type-strain genomes for metagenomic binning, comparative biology and taxonomic classification.</title>
        <authorList>
            <person name="Goeker M."/>
        </authorList>
    </citation>
    <scope>NUCLEOTIDE SEQUENCE [LARGE SCALE GENOMIC DNA]</scope>
    <source>
        <strain evidence="3 4">DSM 9768</strain>
    </source>
</reference>
<feature type="domain" description="Molybdopterin oxidoreductase" evidence="2">
    <location>
        <begin position="2"/>
        <end position="62"/>
    </location>
</feature>
<proteinExistence type="predicted"/>
<dbReference type="Gene3D" id="3.40.50.740">
    <property type="match status" value="1"/>
</dbReference>
<name>A0ABT9ZWG6_9BACI</name>
<dbReference type="InterPro" id="IPR050123">
    <property type="entry name" value="Prok_molybdopt-oxidoreductase"/>
</dbReference>
<keyword evidence="4" id="KW-1185">Reference proteome</keyword>
<gene>
    <name evidence="3" type="ORF">J2S74_002601</name>
</gene>
<dbReference type="Proteomes" id="UP001230005">
    <property type="component" value="Unassembled WGS sequence"/>
</dbReference>
<evidence type="ECO:0000313" key="3">
    <source>
        <dbReference type="EMBL" id="MDQ0255219.1"/>
    </source>
</evidence>
<dbReference type="Pfam" id="PF00384">
    <property type="entry name" value="Molybdopterin"/>
    <property type="match status" value="1"/>
</dbReference>
<evidence type="ECO:0000259" key="2">
    <source>
        <dbReference type="Pfam" id="PF00384"/>
    </source>
</evidence>
<evidence type="ECO:0000313" key="4">
    <source>
        <dbReference type="Proteomes" id="UP001230005"/>
    </source>
</evidence>
<keyword evidence="1" id="KW-0560">Oxidoreductase</keyword>
<sequence length="63" mass="6959">MPTTWEKALTYVAEKLTAIKETYGPDTVSVFACARATNETNFVTQRFARAVLGTNNIDGCNRT</sequence>
<accession>A0ABT9ZWG6</accession>
<protein>
    <submittedName>
        <fullName evidence="3">Molibdopterin-dependent oxidoreductase YjgC</fullName>
    </submittedName>
</protein>